<comment type="caution">
    <text evidence="1">The sequence shown here is derived from an EMBL/GenBank/DDBJ whole genome shotgun (WGS) entry which is preliminary data.</text>
</comment>
<sequence length="84" mass="9948">MNDVTTSLIDYLADRQMKPLEQMTPEEYKYHLEAEHFLFVESHNILVDDFTGRHFAATKEQLDLLIDWLQGLRGELFDHNPKDI</sequence>
<protein>
    <submittedName>
        <fullName evidence="1">Uncharacterized protein</fullName>
    </submittedName>
</protein>
<name>A0A743P8L3_SALER</name>
<organism evidence="1">
    <name type="scientific">Salmonella enterica</name>
    <name type="common">Salmonella choleraesuis</name>
    <dbReference type="NCBI Taxonomy" id="28901"/>
    <lineage>
        <taxon>Bacteria</taxon>
        <taxon>Pseudomonadati</taxon>
        <taxon>Pseudomonadota</taxon>
        <taxon>Gammaproteobacteria</taxon>
        <taxon>Enterobacterales</taxon>
        <taxon>Enterobacteriaceae</taxon>
        <taxon>Salmonella</taxon>
    </lineage>
</organism>
<accession>A0A743P8L3</accession>
<dbReference type="EMBL" id="DAAUQX010000170">
    <property type="protein sequence ID" value="HAF2131423.1"/>
    <property type="molecule type" value="Genomic_DNA"/>
</dbReference>
<reference evidence="1" key="1">
    <citation type="journal article" date="2018" name="Genome Biol.">
        <title>SKESA: strategic k-mer extension for scrupulous assemblies.</title>
        <authorList>
            <person name="Souvorov A."/>
            <person name="Agarwala R."/>
            <person name="Lipman D.J."/>
        </authorList>
    </citation>
    <scope>NUCLEOTIDE SEQUENCE</scope>
    <source>
        <strain evidence="1">MA.CK_00/00001968</strain>
    </source>
</reference>
<proteinExistence type="predicted"/>
<gene>
    <name evidence="1" type="ORF">G9F27_005807</name>
</gene>
<reference evidence="1" key="2">
    <citation type="submission" date="2020-02" db="EMBL/GenBank/DDBJ databases">
        <authorList>
            <consortium name="NCBI Pathogen Detection Project"/>
        </authorList>
    </citation>
    <scope>NUCLEOTIDE SEQUENCE</scope>
    <source>
        <strain evidence="1">MA.CK_00/00001968</strain>
    </source>
</reference>
<dbReference type="AlphaFoldDB" id="A0A743P8L3"/>
<evidence type="ECO:0000313" key="1">
    <source>
        <dbReference type="EMBL" id="HAF2131423.1"/>
    </source>
</evidence>